<dbReference type="AlphaFoldDB" id="A0A1N6Q142"/>
<dbReference type="SUPFAM" id="SSF111369">
    <property type="entry name" value="HlyD-like secretion proteins"/>
    <property type="match status" value="1"/>
</dbReference>
<accession>A0A1N6Q142</accession>
<dbReference type="GO" id="GO:1990281">
    <property type="term" value="C:efflux pump complex"/>
    <property type="evidence" value="ECO:0007669"/>
    <property type="project" value="TreeGrafter"/>
</dbReference>
<keyword evidence="3" id="KW-0813">Transport</keyword>
<evidence type="ECO:0000259" key="6">
    <source>
        <dbReference type="Pfam" id="PF25954"/>
    </source>
</evidence>
<dbReference type="Gene3D" id="2.40.50.100">
    <property type="match status" value="1"/>
</dbReference>
<keyword evidence="9" id="KW-1185">Reference proteome</keyword>
<dbReference type="EMBL" id="FTMN01000002">
    <property type="protein sequence ID" value="SIQ10245.1"/>
    <property type="molecule type" value="Genomic_DNA"/>
</dbReference>
<dbReference type="InterPro" id="IPR058792">
    <property type="entry name" value="Beta-barrel_RND_2"/>
</dbReference>
<dbReference type="InterPro" id="IPR006143">
    <property type="entry name" value="RND_pump_MFP"/>
</dbReference>
<dbReference type="Gene3D" id="2.40.420.20">
    <property type="match status" value="1"/>
</dbReference>
<feature type="domain" description="CusB-like beta-barrel" evidence="6">
    <location>
        <begin position="193"/>
        <end position="264"/>
    </location>
</feature>
<evidence type="ECO:0000256" key="3">
    <source>
        <dbReference type="ARBA" id="ARBA00022448"/>
    </source>
</evidence>
<dbReference type="PANTHER" id="PTHR30469:SF11">
    <property type="entry name" value="BLL4320 PROTEIN"/>
    <property type="match status" value="1"/>
</dbReference>
<feature type="signal peptide" evidence="4">
    <location>
        <begin position="1"/>
        <end position="21"/>
    </location>
</feature>
<protein>
    <submittedName>
        <fullName evidence="8">Membrane fusion protein, multidrug efflux system</fullName>
    </submittedName>
</protein>
<evidence type="ECO:0000256" key="4">
    <source>
        <dbReference type="SAM" id="SignalP"/>
    </source>
</evidence>
<gene>
    <name evidence="8" type="ORF">SAMN05421647_102178</name>
</gene>
<dbReference type="Gene3D" id="2.40.30.170">
    <property type="match status" value="1"/>
</dbReference>
<dbReference type="Proteomes" id="UP000186895">
    <property type="component" value="Unassembled WGS sequence"/>
</dbReference>
<evidence type="ECO:0000313" key="9">
    <source>
        <dbReference type="Proteomes" id="UP000186895"/>
    </source>
</evidence>
<dbReference type="Pfam" id="PF25917">
    <property type="entry name" value="BSH_RND"/>
    <property type="match status" value="1"/>
</dbReference>
<feature type="chain" id="PRO_5013043054" evidence="4">
    <location>
        <begin position="22"/>
        <end position="352"/>
    </location>
</feature>
<dbReference type="Gene3D" id="1.10.287.470">
    <property type="entry name" value="Helix hairpin bin"/>
    <property type="match status" value="1"/>
</dbReference>
<keyword evidence="4" id="KW-0732">Signal</keyword>
<dbReference type="InterPro" id="IPR058627">
    <property type="entry name" value="MdtA-like_C"/>
</dbReference>
<evidence type="ECO:0000256" key="2">
    <source>
        <dbReference type="ARBA" id="ARBA00009477"/>
    </source>
</evidence>
<sequence length="352" mass="37791">MKRLTQTLVISLALASSPLMAEEDADAGKPSGLPAEVVRVEAQRLESSISAVGVLEANEAVTLSPEQSGRISEILFNEGEKVAAGTPLFKLDSAIYQATLQQVKARVRLSQLEYERAESLLQKRVGSQTQRDTTLAQLEADQAELALAQTRLDKMTVRAPFSGTIGLRQVSPGDFVNVGQPLVELADTESLKVQFSVPERHLSMLRTGQTIHLSVDALDGQQLEGEVYAIAPSANPDSHNISLRARVPNTGGILKPGLFVRIVIPTGSDDQALMVPEQALILDGDTTLVMQMDEQQQVQLVPVTTGARRYGDVQILTGIKPGAVVVTAGHQKLHPGMPITPIFPQSETGKDA</sequence>
<dbReference type="STRING" id="49186.SAMN05421647_102178"/>
<evidence type="ECO:0000256" key="1">
    <source>
        <dbReference type="ARBA" id="ARBA00004196"/>
    </source>
</evidence>
<dbReference type="GO" id="GO:0015562">
    <property type="term" value="F:efflux transmembrane transporter activity"/>
    <property type="evidence" value="ECO:0007669"/>
    <property type="project" value="TreeGrafter"/>
</dbReference>
<dbReference type="NCBIfam" id="TIGR01730">
    <property type="entry name" value="RND_mfp"/>
    <property type="match status" value="1"/>
</dbReference>
<dbReference type="Pfam" id="PF25954">
    <property type="entry name" value="Beta-barrel_RND_2"/>
    <property type="match status" value="1"/>
</dbReference>
<dbReference type="eggNOG" id="COG0845">
    <property type="taxonomic scope" value="Bacteria"/>
</dbReference>
<evidence type="ECO:0000313" key="8">
    <source>
        <dbReference type="EMBL" id="SIQ10245.1"/>
    </source>
</evidence>
<evidence type="ECO:0000259" key="5">
    <source>
        <dbReference type="Pfam" id="PF25917"/>
    </source>
</evidence>
<name>A0A1N6Q142_9GAMM</name>
<dbReference type="FunFam" id="2.40.30.170:FF:000010">
    <property type="entry name" value="Efflux RND transporter periplasmic adaptor subunit"/>
    <property type="match status" value="1"/>
</dbReference>
<feature type="domain" description="Multidrug resistance protein MdtA-like barrel-sandwich hybrid" evidence="5">
    <location>
        <begin position="60"/>
        <end position="182"/>
    </location>
</feature>
<comment type="similarity">
    <text evidence="2">Belongs to the membrane fusion protein (MFP) (TC 8.A.1) family.</text>
</comment>
<dbReference type="InterPro" id="IPR058625">
    <property type="entry name" value="MdtA-like_BSH"/>
</dbReference>
<evidence type="ECO:0000259" key="7">
    <source>
        <dbReference type="Pfam" id="PF25967"/>
    </source>
</evidence>
<dbReference type="RefSeq" id="WP_076461532.1">
    <property type="nucleotide sequence ID" value="NZ_FTMN01000002.1"/>
</dbReference>
<reference evidence="9" key="1">
    <citation type="submission" date="2017-01" db="EMBL/GenBank/DDBJ databases">
        <authorList>
            <person name="Varghese N."/>
            <person name="Submissions S."/>
        </authorList>
    </citation>
    <scope>NUCLEOTIDE SEQUENCE [LARGE SCALE GENOMIC DNA]</scope>
    <source>
        <strain evidence="9">DSM 7027</strain>
    </source>
</reference>
<dbReference type="PANTHER" id="PTHR30469">
    <property type="entry name" value="MULTIDRUG RESISTANCE PROTEIN MDTA"/>
    <property type="match status" value="1"/>
</dbReference>
<comment type="subcellular location">
    <subcellularLocation>
        <location evidence="1">Cell envelope</location>
    </subcellularLocation>
</comment>
<organism evidence="8 9">
    <name type="scientific">Marinobacterium stanieri</name>
    <dbReference type="NCBI Taxonomy" id="49186"/>
    <lineage>
        <taxon>Bacteria</taxon>
        <taxon>Pseudomonadati</taxon>
        <taxon>Pseudomonadota</taxon>
        <taxon>Gammaproteobacteria</taxon>
        <taxon>Oceanospirillales</taxon>
        <taxon>Oceanospirillaceae</taxon>
        <taxon>Marinobacterium</taxon>
    </lineage>
</organism>
<feature type="domain" description="Multidrug resistance protein MdtA-like C-terminal permuted SH3" evidence="7">
    <location>
        <begin position="271"/>
        <end position="332"/>
    </location>
</feature>
<dbReference type="Pfam" id="PF25967">
    <property type="entry name" value="RND-MFP_C"/>
    <property type="match status" value="1"/>
</dbReference>
<proteinExistence type="inferred from homology"/>